<comment type="caution">
    <text evidence="10">The sequence shown here is derived from an EMBL/GenBank/DDBJ whole genome shotgun (WGS) entry which is preliminary data.</text>
</comment>
<proteinExistence type="inferred from homology"/>
<dbReference type="InterPro" id="IPR000727">
    <property type="entry name" value="T_SNARE_dom"/>
</dbReference>
<dbReference type="PANTHER" id="PTHR32089">
    <property type="entry name" value="METHYL-ACCEPTING CHEMOTAXIS PROTEIN MCPB"/>
    <property type="match status" value="1"/>
</dbReference>
<keyword evidence="11" id="KW-1185">Reference proteome</keyword>
<dbReference type="InterPro" id="IPR004089">
    <property type="entry name" value="MCPsignal_dom"/>
</dbReference>
<gene>
    <name evidence="10" type="ORF">F1189_08365</name>
</gene>
<evidence type="ECO:0000256" key="1">
    <source>
        <dbReference type="ARBA" id="ARBA00004429"/>
    </source>
</evidence>
<keyword evidence="6" id="KW-0812">Transmembrane</keyword>
<dbReference type="PROSITE" id="PS50111">
    <property type="entry name" value="CHEMOTAXIS_TRANSDUC_2"/>
    <property type="match status" value="1"/>
</dbReference>
<feature type="transmembrane region" description="Helical" evidence="6">
    <location>
        <begin position="193"/>
        <end position="212"/>
    </location>
</feature>
<evidence type="ECO:0000256" key="3">
    <source>
        <dbReference type="ARBA" id="ARBA00023224"/>
    </source>
</evidence>
<dbReference type="Pfam" id="PF12729">
    <property type="entry name" value="4HB_MCP_1"/>
    <property type="match status" value="1"/>
</dbReference>
<evidence type="ECO:0000259" key="7">
    <source>
        <dbReference type="PROSITE" id="PS50111"/>
    </source>
</evidence>
<dbReference type="GO" id="GO:0007165">
    <property type="term" value="P:signal transduction"/>
    <property type="evidence" value="ECO:0007669"/>
    <property type="project" value="UniProtKB-KW"/>
</dbReference>
<dbReference type="Pfam" id="PF00015">
    <property type="entry name" value="MCPsignal"/>
    <property type="match status" value="1"/>
</dbReference>
<dbReference type="SMART" id="SM00283">
    <property type="entry name" value="MA"/>
    <property type="match status" value="1"/>
</dbReference>
<dbReference type="Gene3D" id="2.40.10.220">
    <property type="entry name" value="predicted glycosyltransferase like domains"/>
    <property type="match status" value="1"/>
</dbReference>
<evidence type="ECO:0000256" key="2">
    <source>
        <dbReference type="ARBA" id="ARBA00022519"/>
    </source>
</evidence>
<feature type="transmembrane region" description="Helical" evidence="6">
    <location>
        <begin position="12"/>
        <end position="33"/>
    </location>
</feature>
<comment type="similarity">
    <text evidence="4">Belongs to the methyl-accepting chemotaxis (MCP) protein family.</text>
</comment>
<reference evidence="10 11" key="1">
    <citation type="submission" date="2019-09" db="EMBL/GenBank/DDBJ databases">
        <title>Genome sequence of Rhodovastum atsumiense, a diverse member of the Acetobacteraceae family of non-sulfur purple photosynthetic bacteria.</title>
        <authorList>
            <person name="Meyer T."/>
            <person name="Kyndt J."/>
        </authorList>
    </citation>
    <scope>NUCLEOTIDE SEQUENCE [LARGE SCALE GENOMIC DNA]</scope>
    <source>
        <strain evidence="10 11">DSM 21279</strain>
    </source>
</reference>
<dbReference type="GO" id="GO:0005886">
    <property type="term" value="C:plasma membrane"/>
    <property type="evidence" value="ECO:0007669"/>
    <property type="project" value="UniProtKB-SubCell"/>
</dbReference>
<dbReference type="PROSITE" id="PS50885">
    <property type="entry name" value="HAMP"/>
    <property type="match status" value="1"/>
</dbReference>
<keyword evidence="6" id="KW-0472">Membrane</keyword>
<dbReference type="EMBL" id="VWPK01000010">
    <property type="protein sequence ID" value="KAA5612739.1"/>
    <property type="molecule type" value="Genomic_DNA"/>
</dbReference>
<protein>
    <submittedName>
        <fullName evidence="10">HAMP domain-containing protein</fullName>
    </submittedName>
</protein>
<evidence type="ECO:0000259" key="8">
    <source>
        <dbReference type="PROSITE" id="PS50192"/>
    </source>
</evidence>
<comment type="subcellular location">
    <subcellularLocation>
        <location evidence="1">Cell inner membrane</location>
        <topology evidence="1">Multi-pass membrane protein</topology>
    </subcellularLocation>
</comment>
<dbReference type="Proteomes" id="UP000325255">
    <property type="component" value="Unassembled WGS sequence"/>
</dbReference>
<feature type="domain" description="T-SNARE coiled-coil homology" evidence="8">
    <location>
        <begin position="460"/>
        <end position="522"/>
    </location>
</feature>
<keyword evidence="2" id="KW-0997">Cell inner membrane</keyword>
<keyword evidence="6" id="KW-1133">Transmembrane helix</keyword>
<feature type="domain" description="HAMP" evidence="9">
    <location>
        <begin position="214"/>
        <end position="267"/>
    </location>
</feature>
<dbReference type="Gene3D" id="6.10.340.10">
    <property type="match status" value="1"/>
</dbReference>
<name>A0A5M6IXQ3_9PROT</name>
<dbReference type="SMART" id="SM00304">
    <property type="entry name" value="HAMP"/>
    <property type="match status" value="1"/>
</dbReference>
<keyword evidence="3 5" id="KW-0807">Transducer</keyword>
<dbReference type="RefSeq" id="WP_150040272.1">
    <property type="nucleotide sequence ID" value="NZ_OW485601.1"/>
</dbReference>
<dbReference type="AlphaFoldDB" id="A0A5M6IXQ3"/>
<dbReference type="InterPro" id="IPR024478">
    <property type="entry name" value="HlyB_4HB_MCP"/>
</dbReference>
<dbReference type="PANTHER" id="PTHR32089:SF112">
    <property type="entry name" value="LYSOZYME-LIKE PROTEIN-RELATED"/>
    <property type="match status" value="1"/>
</dbReference>
<dbReference type="InterPro" id="IPR009875">
    <property type="entry name" value="PilZ_domain"/>
</dbReference>
<evidence type="ECO:0000256" key="5">
    <source>
        <dbReference type="PROSITE-ProRule" id="PRU00284"/>
    </source>
</evidence>
<accession>A0A5M6IXQ3</accession>
<evidence type="ECO:0000256" key="4">
    <source>
        <dbReference type="ARBA" id="ARBA00029447"/>
    </source>
</evidence>
<evidence type="ECO:0000313" key="10">
    <source>
        <dbReference type="EMBL" id="KAA5612739.1"/>
    </source>
</evidence>
<evidence type="ECO:0000256" key="6">
    <source>
        <dbReference type="SAM" id="Phobius"/>
    </source>
</evidence>
<dbReference type="Pfam" id="PF07238">
    <property type="entry name" value="PilZ"/>
    <property type="match status" value="1"/>
</dbReference>
<feature type="domain" description="Methyl-accepting transducer" evidence="7">
    <location>
        <begin position="308"/>
        <end position="544"/>
    </location>
</feature>
<dbReference type="GO" id="GO:0035438">
    <property type="term" value="F:cyclic-di-GMP binding"/>
    <property type="evidence" value="ECO:0007669"/>
    <property type="project" value="InterPro"/>
</dbReference>
<sequence length="666" mass="70498">MFGMVRIGIRNRFIMAFGALLLSVAAVGGLSLMEASRMNAITEAIANNRVSSVLWMGRLAESFTRLRQIQVSMLIPASPEYRALLADLRGKSMDNITNARRHYESLIEPGEEANRLIPALDTAWRDYEGLGSRFEALVAAGRTGEAQALYTGDMLATFNRLHEAAKADIDYNERGGKADAARARAAFDNTARMVGGITVVAAVIAVLAALWINQSVVAPVLRVIRFTRQLAHRDYNFTLLSKHRPDEIGDLSRAIDECRNALKAADALSAQQETERHRADQAKQSALVNMATTIEMETDSALGKVVERADAMAAIANAMTGSAMGTGESARTASTAAGQALGNARTVADAAERLAASIREISSQVSRSTTMVGQAVSAGQEARGTIETLDQQVGEISEVARLITDIAAKTNLLALNATIEAARAGEAGRGFAVVASEVKQLASQTARSTEEIERHINEIRTATKASVAAVARIDQTIAQIDAIAGSIAVAVEQQGSATGEIARNVAETAAAATAVSAQIDTVLANAEQTGAQATEVSRNAGSLSGEMNELKHALVRAVRTSTEDVNRRAAPRYAVQLPCRLAPSGEPPRPGRISDLSEGGACIRDMHPPTPGTHGTLEIEGLAAPLPCTVLSTGERMVRVAFTAEATAREQLRLLLQRIAPGARAA</sequence>
<dbReference type="SUPFAM" id="SSF58104">
    <property type="entry name" value="Methyl-accepting chemotaxis protein (MCP) signaling domain"/>
    <property type="match status" value="1"/>
</dbReference>
<organism evidence="10 11">
    <name type="scientific">Rhodovastum atsumiense</name>
    <dbReference type="NCBI Taxonomy" id="504468"/>
    <lineage>
        <taxon>Bacteria</taxon>
        <taxon>Pseudomonadati</taxon>
        <taxon>Pseudomonadota</taxon>
        <taxon>Alphaproteobacteria</taxon>
        <taxon>Acetobacterales</taxon>
        <taxon>Acetobacteraceae</taxon>
        <taxon>Rhodovastum</taxon>
    </lineage>
</organism>
<dbReference type="SUPFAM" id="SSF141371">
    <property type="entry name" value="PilZ domain-like"/>
    <property type="match status" value="1"/>
</dbReference>
<dbReference type="Gene3D" id="1.10.287.950">
    <property type="entry name" value="Methyl-accepting chemotaxis protein"/>
    <property type="match status" value="1"/>
</dbReference>
<evidence type="ECO:0000259" key="9">
    <source>
        <dbReference type="PROSITE" id="PS50885"/>
    </source>
</evidence>
<keyword evidence="2" id="KW-1003">Cell membrane</keyword>
<dbReference type="InterPro" id="IPR003660">
    <property type="entry name" value="HAMP_dom"/>
</dbReference>
<evidence type="ECO:0000313" key="11">
    <source>
        <dbReference type="Proteomes" id="UP000325255"/>
    </source>
</evidence>
<dbReference type="OrthoDB" id="7295762at2"/>
<dbReference type="PROSITE" id="PS50192">
    <property type="entry name" value="T_SNARE"/>
    <property type="match status" value="1"/>
</dbReference>